<accession>A0ABU1UST0</accession>
<proteinExistence type="predicted"/>
<comment type="caution">
    <text evidence="1">The sequence shown here is derived from an EMBL/GenBank/DDBJ whole genome shotgun (WGS) entry which is preliminary data.</text>
</comment>
<dbReference type="EMBL" id="JAVDVX010000001">
    <property type="protein sequence ID" value="MDR7088241.1"/>
    <property type="molecule type" value="Genomic_DNA"/>
</dbReference>
<sequence>MQYTKPMIDLVYEIRRRVDADMKPSVKMANPEMLKELADYHHSTKDTITRTLIKELLHLAGDEWHQLVEPAKTEMTKTTEIPKQVVKVYRGQTILVDAPHAAEEGVALRAALLVSDIPPPAKPVRMYRGHPVL</sequence>
<dbReference type="Proteomes" id="UP001253595">
    <property type="component" value="Unassembled WGS sequence"/>
</dbReference>
<keyword evidence="2" id="KW-1185">Reference proteome</keyword>
<evidence type="ECO:0000313" key="2">
    <source>
        <dbReference type="Proteomes" id="UP001253595"/>
    </source>
</evidence>
<protein>
    <submittedName>
        <fullName evidence="1">Uncharacterized protein</fullName>
    </submittedName>
</protein>
<gene>
    <name evidence="1" type="ORF">J2X05_000244</name>
</gene>
<name>A0ABU1UST0_9GAMM</name>
<reference evidence="1 2" key="1">
    <citation type="submission" date="2023-07" db="EMBL/GenBank/DDBJ databases">
        <title>Sorghum-associated microbial communities from plants grown in Nebraska, USA.</title>
        <authorList>
            <person name="Schachtman D."/>
        </authorList>
    </citation>
    <scope>NUCLEOTIDE SEQUENCE [LARGE SCALE GENOMIC DNA]</scope>
    <source>
        <strain evidence="1 2">BE190</strain>
    </source>
</reference>
<organism evidence="1 2">
    <name type="scientific">Cellvibrio fibrivorans</name>
    <dbReference type="NCBI Taxonomy" id="126350"/>
    <lineage>
        <taxon>Bacteria</taxon>
        <taxon>Pseudomonadati</taxon>
        <taxon>Pseudomonadota</taxon>
        <taxon>Gammaproteobacteria</taxon>
        <taxon>Cellvibrionales</taxon>
        <taxon>Cellvibrionaceae</taxon>
        <taxon>Cellvibrio</taxon>
    </lineage>
</organism>
<evidence type="ECO:0000313" key="1">
    <source>
        <dbReference type="EMBL" id="MDR7088241.1"/>
    </source>
</evidence>
<dbReference type="RefSeq" id="WP_310067613.1">
    <property type="nucleotide sequence ID" value="NZ_JAVDVX010000001.1"/>
</dbReference>